<sequence length="62" mass="6614">MRVRFGPAVGVLVMVAMGSSRVFSAAFCGTEKSGSGGPEADRPRIRDRRRVIRYAGRGALCA</sequence>
<proteinExistence type="predicted"/>
<evidence type="ECO:0000313" key="2">
    <source>
        <dbReference type="EMBL" id="GAA3494521.1"/>
    </source>
</evidence>
<feature type="signal peptide" evidence="1">
    <location>
        <begin position="1"/>
        <end position="25"/>
    </location>
</feature>
<protein>
    <submittedName>
        <fullName evidence="2">Uncharacterized protein</fullName>
    </submittedName>
</protein>
<organism evidence="2 3">
    <name type="scientific">Streptomyces prasinosporus</name>
    <dbReference type="NCBI Taxonomy" id="68256"/>
    <lineage>
        <taxon>Bacteria</taxon>
        <taxon>Bacillati</taxon>
        <taxon>Actinomycetota</taxon>
        <taxon>Actinomycetes</taxon>
        <taxon>Kitasatosporales</taxon>
        <taxon>Streptomycetaceae</taxon>
        <taxon>Streptomyces</taxon>
        <taxon>Streptomyces albogriseolus group</taxon>
    </lineage>
</organism>
<feature type="chain" id="PRO_5046966248" evidence="1">
    <location>
        <begin position="26"/>
        <end position="62"/>
    </location>
</feature>
<keyword evidence="3" id="KW-1185">Reference proteome</keyword>
<reference evidence="3" key="1">
    <citation type="journal article" date="2019" name="Int. J. Syst. Evol. Microbiol.">
        <title>The Global Catalogue of Microorganisms (GCM) 10K type strain sequencing project: providing services to taxonomists for standard genome sequencing and annotation.</title>
        <authorList>
            <consortium name="The Broad Institute Genomics Platform"/>
            <consortium name="The Broad Institute Genome Sequencing Center for Infectious Disease"/>
            <person name="Wu L."/>
            <person name="Ma J."/>
        </authorList>
    </citation>
    <scope>NUCLEOTIDE SEQUENCE [LARGE SCALE GENOMIC DNA]</scope>
    <source>
        <strain evidence="3">JCM 4816</strain>
    </source>
</reference>
<dbReference type="Proteomes" id="UP001501455">
    <property type="component" value="Unassembled WGS sequence"/>
</dbReference>
<gene>
    <name evidence="2" type="ORF">GCM10019016_016210</name>
</gene>
<name>A0ABP6TJ51_9ACTN</name>
<evidence type="ECO:0000256" key="1">
    <source>
        <dbReference type="SAM" id="SignalP"/>
    </source>
</evidence>
<keyword evidence="1" id="KW-0732">Signal</keyword>
<dbReference type="EMBL" id="BAAAXF010000016">
    <property type="protein sequence ID" value="GAA3494521.1"/>
    <property type="molecule type" value="Genomic_DNA"/>
</dbReference>
<evidence type="ECO:0000313" key="3">
    <source>
        <dbReference type="Proteomes" id="UP001501455"/>
    </source>
</evidence>
<accession>A0ABP6TJ51</accession>
<comment type="caution">
    <text evidence="2">The sequence shown here is derived from an EMBL/GenBank/DDBJ whole genome shotgun (WGS) entry which is preliminary data.</text>
</comment>